<feature type="compositionally biased region" description="Polar residues" evidence="1">
    <location>
        <begin position="31"/>
        <end position="42"/>
    </location>
</feature>
<dbReference type="Proteomes" id="UP001499843">
    <property type="component" value="Unassembled WGS sequence"/>
</dbReference>
<gene>
    <name evidence="3" type="ORF">GCM10009850_107900</name>
</gene>
<organism evidence="3 4">
    <name type="scientific">Nonomuraea monospora</name>
    <dbReference type="NCBI Taxonomy" id="568818"/>
    <lineage>
        <taxon>Bacteria</taxon>
        <taxon>Bacillati</taxon>
        <taxon>Actinomycetota</taxon>
        <taxon>Actinomycetes</taxon>
        <taxon>Streptosporangiales</taxon>
        <taxon>Streptosporangiaceae</taxon>
        <taxon>Nonomuraea</taxon>
    </lineage>
</organism>
<evidence type="ECO:0000256" key="2">
    <source>
        <dbReference type="SAM" id="Phobius"/>
    </source>
</evidence>
<protein>
    <submittedName>
        <fullName evidence="3">Uncharacterized protein</fullName>
    </submittedName>
</protein>
<evidence type="ECO:0000313" key="3">
    <source>
        <dbReference type="EMBL" id="GAA2215323.1"/>
    </source>
</evidence>
<accession>A0ABP5PUB8</accession>
<keyword evidence="2" id="KW-0812">Transmembrane</keyword>
<keyword evidence="2" id="KW-1133">Transmembrane helix</keyword>
<feature type="transmembrane region" description="Helical" evidence="2">
    <location>
        <begin position="55"/>
        <end position="77"/>
    </location>
</feature>
<evidence type="ECO:0000313" key="4">
    <source>
        <dbReference type="Proteomes" id="UP001499843"/>
    </source>
</evidence>
<keyword evidence="2" id="KW-0472">Membrane</keyword>
<name>A0ABP5PUB8_9ACTN</name>
<reference evidence="4" key="1">
    <citation type="journal article" date="2019" name="Int. J. Syst. Evol. Microbiol.">
        <title>The Global Catalogue of Microorganisms (GCM) 10K type strain sequencing project: providing services to taxonomists for standard genome sequencing and annotation.</title>
        <authorList>
            <consortium name="The Broad Institute Genomics Platform"/>
            <consortium name="The Broad Institute Genome Sequencing Center for Infectious Disease"/>
            <person name="Wu L."/>
            <person name="Ma J."/>
        </authorList>
    </citation>
    <scope>NUCLEOTIDE SEQUENCE [LARGE SCALE GENOMIC DNA]</scope>
    <source>
        <strain evidence="4">JCM 16114</strain>
    </source>
</reference>
<feature type="region of interest" description="Disordered" evidence="1">
    <location>
        <begin position="27"/>
        <end position="50"/>
    </location>
</feature>
<comment type="caution">
    <text evidence="3">The sequence shown here is derived from an EMBL/GenBank/DDBJ whole genome shotgun (WGS) entry which is preliminary data.</text>
</comment>
<keyword evidence="4" id="KW-1185">Reference proteome</keyword>
<dbReference type="EMBL" id="BAAAQX010000049">
    <property type="protein sequence ID" value="GAA2215323.1"/>
    <property type="molecule type" value="Genomic_DNA"/>
</dbReference>
<sequence>MRDALEARGGVLDVVEGDRQCGNRHAESVLSGRSGTAQFSSQAPPPAEAPRPSEWVIITAVIAGVALGLATVIAQAVEGRQADIVSNLGGE</sequence>
<evidence type="ECO:0000256" key="1">
    <source>
        <dbReference type="SAM" id="MobiDB-lite"/>
    </source>
</evidence>
<proteinExistence type="predicted"/>